<evidence type="ECO:0000313" key="3">
    <source>
        <dbReference type="Proteomes" id="UP000664844"/>
    </source>
</evidence>
<accession>A0ABS3FVT7</accession>
<keyword evidence="3" id="KW-1185">Reference proteome</keyword>
<dbReference type="InterPro" id="IPR006805">
    <property type="entry name" value="Anth_synth_I_N"/>
</dbReference>
<gene>
    <name evidence="2" type="ORF">J0895_17815</name>
</gene>
<evidence type="ECO:0000259" key="1">
    <source>
        <dbReference type="Pfam" id="PF04715"/>
    </source>
</evidence>
<reference evidence="2 3" key="1">
    <citation type="submission" date="2021-03" db="EMBL/GenBank/DDBJ databases">
        <title>Metabolic Capacity of the Antarctic Cyanobacterium Phormidium pseudopriestleyi that Sustains Oxygenic Photosynthesis in the Presence of Hydrogen Sulfide.</title>
        <authorList>
            <person name="Lumian J.E."/>
            <person name="Jungblut A.D."/>
            <person name="Dillon M.L."/>
            <person name="Hawes I."/>
            <person name="Doran P.T."/>
            <person name="Mackey T.J."/>
            <person name="Dick G.J."/>
            <person name="Grettenberger C.L."/>
            <person name="Sumner D.Y."/>
        </authorList>
    </citation>
    <scope>NUCLEOTIDE SEQUENCE [LARGE SCALE GENOMIC DNA]</scope>
    <source>
        <strain evidence="2 3">FRX01</strain>
    </source>
</reference>
<sequence>MASVNPFNHEPIAPWYWRSLPLKQRTGTQVFEALFLIPPSQNQQPEAAIATLLESPYPTPTPIPEARYSICAGAPRWIDNCHQVWTPKVGEILPSLRQLLKRKKLEHSETIQELATLQVLNRDDVPFTGGWLGWLGYDLAWEIEKLPHLNDDP</sequence>
<dbReference type="SUPFAM" id="SSF56322">
    <property type="entry name" value="ADC synthase"/>
    <property type="match status" value="1"/>
</dbReference>
<dbReference type="Pfam" id="PF04715">
    <property type="entry name" value="Anth_synt_I_N"/>
    <property type="match status" value="1"/>
</dbReference>
<organism evidence="2 3">
    <name type="scientific">Phormidium pseudopriestleyi FRX01</name>
    <dbReference type="NCBI Taxonomy" id="1759528"/>
    <lineage>
        <taxon>Bacteria</taxon>
        <taxon>Bacillati</taxon>
        <taxon>Cyanobacteriota</taxon>
        <taxon>Cyanophyceae</taxon>
        <taxon>Oscillatoriophycideae</taxon>
        <taxon>Oscillatoriales</taxon>
        <taxon>Oscillatoriaceae</taxon>
        <taxon>Phormidium</taxon>
    </lineage>
</organism>
<feature type="domain" description="Anthranilate synthase component I N-terminal" evidence="1">
    <location>
        <begin position="50"/>
        <end position="150"/>
    </location>
</feature>
<dbReference type="Gene3D" id="3.60.120.10">
    <property type="entry name" value="Anthranilate synthase"/>
    <property type="match status" value="1"/>
</dbReference>
<dbReference type="Proteomes" id="UP000664844">
    <property type="component" value="Unassembled WGS sequence"/>
</dbReference>
<feature type="non-terminal residue" evidence="2">
    <location>
        <position position="153"/>
    </location>
</feature>
<protein>
    <submittedName>
        <fullName evidence="2">Anthranilate synthase component I</fullName>
    </submittedName>
</protein>
<comment type="caution">
    <text evidence="2">The sequence shown here is derived from an EMBL/GenBank/DDBJ whole genome shotgun (WGS) entry which is preliminary data.</text>
</comment>
<dbReference type="EMBL" id="JAFLQW010000469">
    <property type="protein sequence ID" value="MBO0350888.1"/>
    <property type="molecule type" value="Genomic_DNA"/>
</dbReference>
<evidence type="ECO:0000313" key="2">
    <source>
        <dbReference type="EMBL" id="MBO0350888.1"/>
    </source>
</evidence>
<proteinExistence type="predicted"/>
<dbReference type="InterPro" id="IPR005801">
    <property type="entry name" value="ADC_synthase"/>
</dbReference>
<name>A0ABS3FVT7_9CYAN</name>